<evidence type="ECO:0000256" key="1">
    <source>
        <dbReference type="ARBA" id="ARBA00004173"/>
    </source>
</evidence>
<evidence type="ECO:0000313" key="8">
    <source>
        <dbReference type="EMBL" id="KAK3576980.1"/>
    </source>
</evidence>
<evidence type="ECO:0000259" key="7">
    <source>
        <dbReference type="Pfam" id="PF05347"/>
    </source>
</evidence>
<feature type="non-terminal residue" evidence="8">
    <location>
        <position position="93"/>
    </location>
</feature>
<organism evidence="8 9">
    <name type="scientific">Potamilus streckersoni</name>
    <dbReference type="NCBI Taxonomy" id="2493646"/>
    <lineage>
        <taxon>Eukaryota</taxon>
        <taxon>Metazoa</taxon>
        <taxon>Spiralia</taxon>
        <taxon>Lophotrochozoa</taxon>
        <taxon>Mollusca</taxon>
        <taxon>Bivalvia</taxon>
        <taxon>Autobranchia</taxon>
        <taxon>Heteroconchia</taxon>
        <taxon>Palaeoheterodonta</taxon>
        <taxon>Unionida</taxon>
        <taxon>Unionoidea</taxon>
        <taxon>Unionidae</taxon>
        <taxon>Ambleminae</taxon>
        <taxon>Lampsilini</taxon>
        <taxon>Potamilus</taxon>
    </lineage>
</organism>
<keyword evidence="4" id="KW-0496">Mitochondrion</keyword>
<evidence type="ECO:0000256" key="6">
    <source>
        <dbReference type="ARBA" id="ARBA00044735"/>
    </source>
</evidence>
<evidence type="ECO:0000256" key="3">
    <source>
        <dbReference type="ARBA" id="ARBA00022946"/>
    </source>
</evidence>
<dbReference type="Proteomes" id="UP001195483">
    <property type="component" value="Unassembled WGS sequence"/>
</dbReference>
<comment type="caution">
    <text evidence="8">The sequence shown here is derived from an EMBL/GenBank/DDBJ whole genome shotgun (WGS) entry which is preliminary data.</text>
</comment>
<comment type="subcellular location">
    <subcellularLocation>
        <location evidence="1">Mitochondrion</location>
    </subcellularLocation>
</comment>
<dbReference type="InterPro" id="IPR008011">
    <property type="entry name" value="Complex1_LYR_dom"/>
</dbReference>
<reference evidence="8" key="2">
    <citation type="journal article" date="2021" name="Genome Biol. Evol.">
        <title>Developing a high-quality reference genome for a parasitic bivalve with doubly uniparental inheritance (Bivalvia: Unionida).</title>
        <authorList>
            <person name="Smith C.H."/>
        </authorList>
    </citation>
    <scope>NUCLEOTIDE SEQUENCE</scope>
    <source>
        <strain evidence="8">CHS0354</strain>
        <tissue evidence="8">Mantle</tissue>
    </source>
</reference>
<feature type="domain" description="Complex 1 LYR protein" evidence="7">
    <location>
        <begin position="27"/>
        <end position="84"/>
    </location>
</feature>
<dbReference type="PANTHER" id="PTHR13675">
    <property type="entry name" value="LYR MOTIF-CONTAINING PROTEIN 2"/>
    <property type="match status" value="1"/>
</dbReference>
<protein>
    <recommendedName>
        <fullName evidence="5">LYR motif-containing protein 2</fullName>
    </recommendedName>
</protein>
<reference evidence="8" key="3">
    <citation type="submission" date="2023-05" db="EMBL/GenBank/DDBJ databases">
        <authorList>
            <person name="Smith C.H."/>
        </authorList>
    </citation>
    <scope>NUCLEOTIDE SEQUENCE</scope>
    <source>
        <strain evidence="8">CHS0354</strain>
        <tissue evidence="8">Mantle</tissue>
    </source>
</reference>
<reference evidence="8" key="1">
    <citation type="journal article" date="2021" name="Genome Biol. Evol.">
        <title>A High-Quality Reference Genome for a Parasitic Bivalve with Doubly Uniparental Inheritance (Bivalvia: Unionida).</title>
        <authorList>
            <person name="Smith C.H."/>
        </authorList>
    </citation>
    <scope>NUCLEOTIDE SEQUENCE</scope>
    <source>
        <strain evidence="8">CHS0354</strain>
    </source>
</reference>
<dbReference type="Pfam" id="PF05347">
    <property type="entry name" value="Complex1_LYR"/>
    <property type="match status" value="1"/>
</dbReference>
<keyword evidence="3" id="KW-0809">Transit peptide</keyword>
<dbReference type="CDD" id="cd20262">
    <property type="entry name" value="Complex1_LYR_LYRM2"/>
    <property type="match status" value="1"/>
</dbReference>
<evidence type="ECO:0000313" key="9">
    <source>
        <dbReference type="Proteomes" id="UP001195483"/>
    </source>
</evidence>
<evidence type="ECO:0000256" key="5">
    <source>
        <dbReference type="ARBA" id="ARBA00026235"/>
    </source>
</evidence>
<keyword evidence="9" id="KW-1185">Reference proteome</keyword>
<comment type="function">
    <text evidence="6">Involved in efficient integration of the N-module into mitochondrial respiratory chain complex I.</text>
</comment>
<dbReference type="GO" id="GO:0005739">
    <property type="term" value="C:mitochondrion"/>
    <property type="evidence" value="ECO:0007669"/>
    <property type="project" value="UniProtKB-SubCell"/>
</dbReference>
<proteinExistence type="inferred from homology"/>
<evidence type="ECO:0000256" key="4">
    <source>
        <dbReference type="ARBA" id="ARBA00023128"/>
    </source>
</evidence>
<accession>A0AAE0RP78</accession>
<gene>
    <name evidence="8" type="ORF">CHS0354_005985</name>
</gene>
<evidence type="ECO:0000256" key="2">
    <source>
        <dbReference type="ARBA" id="ARBA00009508"/>
    </source>
</evidence>
<dbReference type="InterPro" id="IPR045293">
    <property type="entry name" value="Complex1_LYR_LYRM2"/>
</dbReference>
<dbReference type="EMBL" id="JAEAOA010000424">
    <property type="protein sequence ID" value="KAK3576980.1"/>
    <property type="molecule type" value="Genomic_DNA"/>
</dbReference>
<sequence length="93" mass="11186">CSQECRLIQMMSTSKFMSLNRFILRSQVLQLYRKMLRVVKEIADESHKKELTKWIQDDFKRNKHLTDEDAIKMMVMKGRMSLQEIEQAIHLAR</sequence>
<dbReference type="PANTHER" id="PTHR13675:SF0">
    <property type="entry name" value="LYR MOTIF-CONTAINING PROTEIN 2"/>
    <property type="match status" value="1"/>
</dbReference>
<dbReference type="AlphaFoldDB" id="A0AAE0RP78"/>
<comment type="similarity">
    <text evidence="2">Belongs to the complex I LYR family.</text>
</comment>
<name>A0AAE0RP78_9BIVA</name>